<dbReference type="InterPro" id="IPR038718">
    <property type="entry name" value="SNF2-like_sf"/>
</dbReference>
<dbReference type="Gene3D" id="3.40.50.300">
    <property type="entry name" value="P-loop containing nucleotide triphosphate hydrolases"/>
    <property type="match status" value="1"/>
</dbReference>
<dbReference type="SUPFAM" id="SSF52540">
    <property type="entry name" value="P-loop containing nucleoside triphosphate hydrolases"/>
    <property type="match status" value="2"/>
</dbReference>
<organism evidence="11 12">
    <name type="scientific">Echria macrotheca</name>
    <dbReference type="NCBI Taxonomy" id="438768"/>
    <lineage>
        <taxon>Eukaryota</taxon>
        <taxon>Fungi</taxon>
        <taxon>Dikarya</taxon>
        <taxon>Ascomycota</taxon>
        <taxon>Pezizomycotina</taxon>
        <taxon>Sordariomycetes</taxon>
        <taxon>Sordariomycetidae</taxon>
        <taxon>Sordariales</taxon>
        <taxon>Schizotheciaceae</taxon>
        <taxon>Echria</taxon>
    </lineage>
</organism>
<dbReference type="InterPro" id="IPR050628">
    <property type="entry name" value="SNF2_RAD54_helicase_TF"/>
</dbReference>
<dbReference type="PROSITE" id="PS51192">
    <property type="entry name" value="HELICASE_ATP_BIND_1"/>
    <property type="match status" value="1"/>
</dbReference>
<dbReference type="GO" id="GO:0008270">
    <property type="term" value="F:zinc ion binding"/>
    <property type="evidence" value="ECO:0007669"/>
    <property type="project" value="UniProtKB-KW"/>
</dbReference>
<dbReference type="GO" id="GO:0006281">
    <property type="term" value="P:DNA repair"/>
    <property type="evidence" value="ECO:0007669"/>
    <property type="project" value="TreeGrafter"/>
</dbReference>
<sequence>MIVEVRDLPGATLDKFKERHSEFGHHAGDTLDIIYQGARVKNERRDSDIGNIPRRHSEASDPEFEADISQLSDGEEPRTSGRHSKPHTSNAVSPLISAPSVEPGSGAGKESPTSAQKLKLEAGQPAKPIRAPRALNAREYWAGVYGKNQKAFPSLNKRKRNRVGAGGAGRTKRRKGENSEVIKSMRKADPLKALEMLNPDLPSPGAVVLSTKASLFKSLEAIRTVQASDANPLARDHKAALRRAVESFGFSKCKLVPVTITKDSGEERWELKNFKSALFNHQVVGASWMVSRELSPYGPHGGILADGMGLGKTVEILACITANPPMSEDEPKTTLIVVPAASLDQWKREIEKHSHYEVDLTYTKASAKLMRYEFWRNAKIVLVTYDEVAAAYPSKKVLARIKGMNTDLSNKEWEDECGEALGDLFRVQYYRVVLDEAHVIKNRDSLTSKACCHLSSMYRWVVSGTPLHNCLEEMYPYLKFLGVDPNMEWQQFKQMFGNAYLDKQRNHLERLQLIADGIMISSRKAGDLFLDRPIVNIPDTAVERDELVNLSREEEIAYRHLEERFRNEINRALQKSESEARKFGYFAFTHYLRQIAAHAFLGDRLFQIHYTREDFDSMNEQLEGIDSTTARMLKAQFAEYADTATPRHQSGDRILLSCSMCEEYPMEPQISDCEHIFCLECFKEGQASRGSSRGAVQFPCPICGKSVRRVVDYRERAASLDRYETRSSVFSHGQQTQAGGSRAQKAHKRHRYGADINEVLIKSQRENVILNRCDEEHLMHGTDGHGVGGSAKLDKTMELILEWQKEAPEDKIIVYTQWVQFGMILGRKLYESKIGFLYNFGCMSIAQRNKAVNDFEKKNEAKVFITGFRCGSVALNLTCANRAIQVDLWWNKALEDQANARIYRIGQTKHTYLVRLVTIGTVDERLIDLQALKTTQVDKIMKGDELRPKILSANQIVGLFGTVETVDGKLVVQDDYERRVEARRRG</sequence>
<dbReference type="SMART" id="SM00184">
    <property type="entry name" value="RING"/>
    <property type="match status" value="1"/>
</dbReference>
<dbReference type="InterPro" id="IPR000330">
    <property type="entry name" value="SNF2_N"/>
</dbReference>
<keyword evidence="6" id="KW-0863">Zinc-finger</keyword>
<dbReference type="InterPro" id="IPR014001">
    <property type="entry name" value="Helicase_ATP-bd"/>
</dbReference>
<dbReference type="GO" id="GO:0005524">
    <property type="term" value="F:ATP binding"/>
    <property type="evidence" value="ECO:0007669"/>
    <property type="project" value="UniProtKB-KW"/>
</dbReference>
<evidence type="ECO:0000313" key="11">
    <source>
        <dbReference type="EMBL" id="KAK1755916.1"/>
    </source>
</evidence>
<comment type="similarity">
    <text evidence="1">Belongs to the SNF2/RAD54 helicase family.</text>
</comment>
<dbReference type="PANTHER" id="PTHR45626">
    <property type="entry name" value="TRANSCRIPTION TERMINATION FACTOR 2-RELATED"/>
    <property type="match status" value="1"/>
</dbReference>
<dbReference type="InterPro" id="IPR027417">
    <property type="entry name" value="P-loop_NTPase"/>
</dbReference>
<evidence type="ECO:0000259" key="9">
    <source>
        <dbReference type="PROSITE" id="PS51192"/>
    </source>
</evidence>
<dbReference type="InterPro" id="IPR001650">
    <property type="entry name" value="Helicase_C-like"/>
</dbReference>
<evidence type="ECO:0000256" key="4">
    <source>
        <dbReference type="ARBA" id="ARBA00022806"/>
    </source>
</evidence>
<comment type="caution">
    <text evidence="11">The sequence shown here is derived from an EMBL/GenBank/DDBJ whole genome shotgun (WGS) entry which is preliminary data.</text>
</comment>
<dbReference type="Pfam" id="PF00271">
    <property type="entry name" value="Helicase_C"/>
    <property type="match status" value="1"/>
</dbReference>
<evidence type="ECO:0000256" key="2">
    <source>
        <dbReference type="ARBA" id="ARBA00022741"/>
    </source>
</evidence>
<feature type="domain" description="Helicase C-terminal" evidence="10">
    <location>
        <begin position="795"/>
        <end position="954"/>
    </location>
</feature>
<evidence type="ECO:0000259" key="10">
    <source>
        <dbReference type="PROSITE" id="PS51194"/>
    </source>
</evidence>
<dbReference type="PROSITE" id="PS50089">
    <property type="entry name" value="ZF_RING_2"/>
    <property type="match status" value="1"/>
</dbReference>
<dbReference type="Gene3D" id="3.30.40.10">
    <property type="entry name" value="Zinc/RING finger domain, C3HC4 (zinc finger)"/>
    <property type="match status" value="1"/>
</dbReference>
<evidence type="ECO:0000256" key="1">
    <source>
        <dbReference type="ARBA" id="ARBA00007025"/>
    </source>
</evidence>
<proteinExistence type="inferred from homology"/>
<feature type="region of interest" description="Disordered" evidence="7">
    <location>
        <begin position="160"/>
        <end position="179"/>
    </location>
</feature>
<dbReference type="EMBL" id="MU839833">
    <property type="protein sequence ID" value="KAK1755916.1"/>
    <property type="molecule type" value="Genomic_DNA"/>
</dbReference>
<dbReference type="InterPro" id="IPR001841">
    <property type="entry name" value="Znf_RING"/>
</dbReference>
<dbReference type="GO" id="GO:0016787">
    <property type="term" value="F:hydrolase activity"/>
    <property type="evidence" value="ECO:0007669"/>
    <property type="project" value="UniProtKB-KW"/>
</dbReference>
<keyword evidence="2" id="KW-0547">Nucleotide-binding</keyword>
<dbReference type="SMART" id="SM00490">
    <property type="entry name" value="HELICc"/>
    <property type="match status" value="1"/>
</dbReference>
<keyword evidence="4" id="KW-0347">Helicase</keyword>
<keyword evidence="6" id="KW-0862">Zinc</keyword>
<dbReference type="SMART" id="SM00487">
    <property type="entry name" value="DEXDc"/>
    <property type="match status" value="1"/>
</dbReference>
<evidence type="ECO:0000256" key="6">
    <source>
        <dbReference type="PROSITE-ProRule" id="PRU00175"/>
    </source>
</evidence>
<feature type="domain" description="Helicase ATP-binding" evidence="9">
    <location>
        <begin position="293"/>
        <end position="484"/>
    </location>
</feature>
<evidence type="ECO:0000313" key="12">
    <source>
        <dbReference type="Proteomes" id="UP001239445"/>
    </source>
</evidence>
<reference evidence="11" key="1">
    <citation type="submission" date="2023-06" db="EMBL/GenBank/DDBJ databases">
        <title>Genome-scale phylogeny and comparative genomics of the fungal order Sordariales.</title>
        <authorList>
            <consortium name="Lawrence Berkeley National Laboratory"/>
            <person name="Hensen N."/>
            <person name="Bonometti L."/>
            <person name="Westerberg I."/>
            <person name="Brannstrom I.O."/>
            <person name="Guillou S."/>
            <person name="Cros-Aarteil S."/>
            <person name="Calhoun S."/>
            <person name="Haridas S."/>
            <person name="Kuo A."/>
            <person name="Mondo S."/>
            <person name="Pangilinan J."/>
            <person name="Riley R."/>
            <person name="Labutti K."/>
            <person name="Andreopoulos B."/>
            <person name="Lipzen A."/>
            <person name="Chen C."/>
            <person name="Yanf M."/>
            <person name="Daum C."/>
            <person name="Ng V."/>
            <person name="Clum A."/>
            <person name="Steindorff A."/>
            <person name="Ohm R."/>
            <person name="Martin F."/>
            <person name="Silar P."/>
            <person name="Natvig D."/>
            <person name="Lalanne C."/>
            <person name="Gautier V."/>
            <person name="Ament-Velasquez S.L."/>
            <person name="Kruys A."/>
            <person name="Hutchinson M.I."/>
            <person name="Powell A.J."/>
            <person name="Barry K."/>
            <person name="Miller A.N."/>
            <person name="Grigoriev I.V."/>
            <person name="Debuchy R."/>
            <person name="Gladieux P."/>
            <person name="Thoren M.H."/>
            <person name="Johannesson H."/>
        </authorList>
    </citation>
    <scope>NUCLEOTIDE SEQUENCE</scope>
    <source>
        <strain evidence="11">PSN4</strain>
    </source>
</reference>
<accession>A0AAJ0BHE9</accession>
<keyword evidence="12" id="KW-1185">Reference proteome</keyword>
<dbReference type="AlphaFoldDB" id="A0AAJ0BHE9"/>
<dbReference type="GO" id="GO:0008094">
    <property type="term" value="F:ATP-dependent activity, acting on DNA"/>
    <property type="evidence" value="ECO:0007669"/>
    <property type="project" value="TreeGrafter"/>
</dbReference>
<keyword evidence="5" id="KW-0067">ATP-binding</keyword>
<evidence type="ECO:0000256" key="7">
    <source>
        <dbReference type="SAM" id="MobiDB-lite"/>
    </source>
</evidence>
<dbReference type="InterPro" id="IPR013083">
    <property type="entry name" value="Znf_RING/FYVE/PHD"/>
</dbReference>
<dbReference type="GO" id="GO:0005634">
    <property type="term" value="C:nucleus"/>
    <property type="evidence" value="ECO:0007669"/>
    <property type="project" value="TreeGrafter"/>
</dbReference>
<gene>
    <name evidence="11" type="ORF">QBC47DRAFT_344516</name>
</gene>
<dbReference type="Gene3D" id="3.40.50.10810">
    <property type="entry name" value="Tandem AAA-ATPase domain"/>
    <property type="match status" value="1"/>
</dbReference>
<keyword evidence="6" id="KW-0479">Metal-binding</keyword>
<feature type="domain" description="RING-type" evidence="8">
    <location>
        <begin position="658"/>
        <end position="703"/>
    </location>
</feature>
<dbReference type="CDD" id="cd18793">
    <property type="entry name" value="SF2_C_SNF"/>
    <property type="match status" value="1"/>
</dbReference>
<protein>
    <submittedName>
        <fullName evidence="11">SNF2 family N-terminal domain-containing protein</fullName>
    </submittedName>
</protein>
<dbReference type="PROSITE" id="PS51194">
    <property type="entry name" value="HELICASE_CTER"/>
    <property type="match status" value="1"/>
</dbReference>
<dbReference type="InterPro" id="IPR049730">
    <property type="entry name" value="SNF2/RAD54-like_C"/>
</dbReference>
<name>A0AAJ0BHE9_9PEZI</name>
<dbReference type="Pfam" id="PF00176">
    <property type="entry name" value="SNF2-rel_dom"/>
    <property type="match status" value="1"/>
</dbReference>
<evidence type="ECO:0000259" key="8">
    <source>
        <dbReference type="PROSITE" id="PS50089"/>
    </source>
</evidence>
<evidence type="ECO:0000256" key="3">
    <source>
        <dbReference type="ARBA" id="ARBA00022801"/>
    </source>
</evidence>
<dbReference type="CDD" id="cd18008">
    <property type="entry name" value="DEXDc_SHPRH-like"/>
    <property type="match status" value="1"/>
</dbReference>
<dbReference type="SUPFAM" id="SSF57850">
    <property type="entry name" value="RING/U-box"/>
    <property type="match status" value="1"/>
</dbReference>
<feature type="region of interest" description="Disordered" evidence="7">
    <location>
        <begin position="38"/>
        <end position="115"/>
    </location>
</feature>
<evidence type="ECO:0000256" key="5">
    <source>
        <dbReference type="ARBA" id="ARBA00022840"/>
    </source>
</evidence>
<keyword evidence="3" id="KW-0378">Hydrolase</keyword>
<dbReference type="GO" id="GO:0004386">
    <property type="term" value="F:helicase activity"/>
    <property type="evidence" value="ECO:0007669"/>
    <property type="project" value="UniProtKB-KW"/>
</dbReference>
<dbReference type="PANTHER" id="PTHR45626:SF17">
    <property type="entry name" value="HELICASE-LIKE TRANSCRIPTION FACTOR"/>
    <property type="match status" value="1"/>
</dbReference>
<dbReference type="Proteomes" id="UP001239445">
    <property type="component" value="Unassembled WGS sequence"/>
</dbReference>